<dbReference type="EMBL" id="JBHFNT010000202">
    <property type="protein sequence ID" value="MFB2837247.1"/>
    <property type="molecule type" value="Genomic_DNA"/>
</dbReference>
<dbReference type="SUPFAM" id="SSF53448">
    <property type="entry name" value="Nucleotide-diphospho-sugar transferases"/>
    <property type="match status" value="1"/>
</dbReference>
<evidence type="ECO:0000256" key="1">
    <source>
        <dbReference type="ARBA" id="ARBA00004776"/>
    </source>
</evidence>
<dbReference type="CDD" id="cd04185">
    <property type="entry name" value="GT_2_like_b"/>
    <property type="match status" value="1"/>
</dbReference>
<dbReference type="Pfam" id="PF00535">
    <property type="entry name" value="Glycos_transf_2"/>
    <property type="match status" value="1"/>
</dbReference>
<keyword evidence="4" id="KW-0808">Transferase</keyword>
<comment type="pathway">
    <text evidence="1">Cell wall biogenesis; cell wall polysaccharide biosynthesis.</text>
</comment>
<evidence type="ECO:0000256" key="3">
    <source>
        <dbReference type="ARBA" id="ARBA00022676"/>
    </source>
</evidence>
<evidence type="ECO:0000313" key="6">
    <source>
        <dbReference type="EMBL" id="MFB2837247.1"/>
    </source>
</evidence>
<evidence type="ECO:0000259" key="5">
    <source>
        <dbReference type="Pfam" id="PF00535"/>
    </source>
</evidence>
<reference evidence="6 7" key="1">
    <citation type="submission" date="2024-09" db="EMBL/GenBank/DDBJ databases">
        <title>Floridaenema gen nov. (Aerosakkonemataceae, Aerosakkonematales ord. nov., Cyanobacteria) from benthic tropical and subtropical fresh waters, with the description of four new species.</title>
        <authorList>
            <person name="Moretto J.A."/>
            <person name="Berthold D.E."/>
            <person name="Lefler F.W."/>
            <person name="Huang I.-S."/>
            <person name="Laughinghouse H. IV."/>
        </authorList>
    </citation>
    <scope>NUCLEOTIDE SEQUENCE [LARGE SCALE GENOMIC DNA]</scope>
    <source>
        <strain evidence="6 7">BLCC-F167</strain>
    </source>
</reference>
<feature type="domain" description="Glycosyltransferase 2-like" evidence="5">
    <location>
        <begin position="8"/>
        <end position="186"/>
    </location>
</feature>
<dbReference type="PANTHER" id="PTHR43179">
    <property type="entry name" value="RHAMNOSYLTRANSFERASE WBBL"/>
    <property type="match status" value="1"/>
</dbReference>
<dbReference type="RefSeq" id="WP_413279600.1">
    <property type="nucleotide sequence ID" value="NZ_JBHFNT010000202.1"/>
</dbReference>
<evidence type="ECO:0000313" key="7">
    <source>
        <dbReference type="Proteomes" id="UP001576780"/>
    </source>
</evidence>
<keyword evidence="7" id="KW-1185">Reference proteome</keyword>
<gene>
    <name evidence="6" type="ORF">ACE1CA_22195</name>
</gene>
<organism evidence="6 7">
    <name type="scientific">Floridaenema evergladense BLCC-F167</name>
    <dbReference type="NCBI Taxonomy" id="3153639"/>
    <lineage>
        <taxon>Bacteria</taxon>
        <taxon>Bacillati</taxon>
        <taxon>Cyanobacteriota</taxon>
        <taxon>Cyanophyceae</taxon>
        <taxon>Oscillatoriophycideae</taxon>
        <taxon>Aerosakkonematales</taxon>
        <taxon>Aerosakkonemataceae</taxon>
        <taxon>Floridanema</taxon>
        <taxon>Floridanema evergladense</taxon>
    </lineage>
</organism>
<protein>
    <submittedName>
        <fullName evidence="6">Glycosyltransferase family 2 protein</fullName>
    </submittedName>
</protein>
<proteinExistence type="inferred from homology"/>
<accession>A0ABV4WQ89</accession>
<evidence type="ECO:0000256" key="4">
    <source>
        <dbReference type="ARBA" id="ARBA00022679"/>
    </source>
</evidence>
<dbReference type="Gene3D" id="3.90.550.10">
    <property type="entry name" value="Spore Coat Polysaccharide Biosynthesis Protein SpsA, Chain A"/>
    <property type="match status" value="1"/>
</dbReference>
<sequence>MAETIAAVVVTYNRKHLLVECLDALISGTRLLDKIIIIDNGSTDKTFNLLQEKGYLEKSCIDYILLPENTGGAGGFYEGVKYGYEAGYDWLWLMDDDAEPKLNALEKLCEHLSEPNVSALSNLKIDPKEKIASTHLGFVNSLYDSDFEAEIFREVKYSDIQDYQTIELSFTSFVGLLVKRNAIEQIGFPKKEFFIHFDDIEYSFRLMLAGRILLVTDSIILHKEATAKSAITKNFFGKTFYRPAYEKLWLSYYGTRNGVWLRKSNYSTAKFYLRLLKNYSRSIIAILLFDDRKLKRLRFLTEAYRDGINGNFDNLKPKTLLYR</sequence>
<comment type="similarity">
    <text evidence="2">Belongs to the glycosyltransferase 2 family.</text>
</comment>
<comment type="caution">
    <text evidence="6">The sequence shown here is derived from an EMBL/GenBank/DDBJ whole genome shotgun (WGS) entry which is preliminary data.</text>
</comment>
<keyword evidence="3" id="KW-0328">Glycosyltransferase</keyword>
<name>A0ABV4WQ89_9CYAN</name>
<dbReference type="InterPro" id="IPR029044">
    <property type="entry name" value="Nucleotide-diphossugar_trans"/>
</dbReference>
<dbReference type="PANTHER" id="PTHR43179:SF12">
    <property type="entry name" value="GALACTOFURANOSYLTRANSFERASE GLFT2"/>
    <property type="match status" value="1"/>
</dbReference>
<dbReference type="InterPro" id="IPR001173">
    <property type="entry name" value="Glyco_trans_2-like"/>
</dbReference>
<dbReference type="Proteomes" id="UP001576780">
    <property type="component" value="Unassembled WGS sequence"/>
</dbReference>
<evidence type="ECO:0000256" key="2">
    <source>
        <dbReference type="ARBA" id="ARBA00006739"/>
    </source>
</evidence>